<dbReference type="EMBL" id="VSRR010003844">
    <property type="protein sequence ID" value="MPC37657.1"/>
    <property type="molecule type" value="Genomic_DNA"/>
</dbReference>
<proteinExistence type="predicted"/>
<evidence type="ECO:0000313" key="2">
    <source>
        <dbReference type="EMBL" id="MPC37657.1"/>
    </source>
</evidence>
<evidence type="ECO:0000313" key="3">
    <source>
        <dbReference type="Proteomes" id="UP000324222"/>
    </source>
</evidence>
<accession>A0A5B7EWW3</accession>
<evidence type="ECO:0000256" key="1">
    <source>
        <dbReference type="SAM" id="MobiDB-lite"/>
    </source>
</evidence>
<protein>
    <submittedName>
        <fullName evidence="2">Uncharacterized protein</fullName>
    </submittedName>
</protein>
<feature type="compositionally biased region" description="Polar residues" evidence="1">
    <location>
        <begin position="48"/>
        <end position="72"/>
    </location>
</feature>
<dbReference type="Proteomes" id="UP000324222">
    <property type="component" value="Unassembled WGS sequence"/>
</dbReference>
<name>A0A5B7EWW3_PORTR</name>
<keyword evidence="3" id="KW-1185">Reference proteome</keyword>
<sequence length="72" mass="7026">MNFLRNLIQGNTPAGKTGSAQKNKGPAAAGGLGGPPPGNEGQREAVITQENTGGSSPPLSPASTQSEASLPG</sequence>
<dbReference type="OrthoDB" id="10255048at2759"/>
<gene>
    <name evidence="2" type="ORF">E2C01_031144</name>
</gene>
<organism evidence="2 3">
    <name type="scientific">Portunus trituberculatus</name>
    <name type="common">Swimming crab</name>
    <name type="synonym">Neptunus trituberculatus</name>
    <dbReference type="NCBI Taxonomy" id="210409"/>
    <lineage>
        <taxon>Eukaryota</taxon>
        <taxon>Metazoa</taxon>
        <taxon>Ecdysozoa</taxon>
        <taxon>Arthropoda</taxon>
        <taxon>Crustacea</taxon>
        <taxon>Multicrustacea</taxon>
        <taxon>Malacostraca</taxon>
        <taxon>Eumalacostraca</taxon>
        <taxon>Eucarida</taxon>
        <taxon>Decapoda</taxon>
        <taxon>Pleocyemata</taxon>
        <taxon>Brachyura</taxon>
        <taxon>Eubrachyura</taxon>
        <taxon>Portunoidea</taxon>
        <taxon>Portunidae</taxon>
        <taxon>Portuninae</taxon>
        <taxon>Portunus</taxon>
    </lineage>
</organism>
<comment type="caution">
    <text evidence="2">The sequence shown here is derived from an EMBL/GenBank/DDBJ whole genome shotgun (WGS) entry which is preliminary data.</text>
</comment>
<dbReference type="AlphaFoldDB" id="A0A5B7EWW3"/>
<reference evidence="2 3" key="1">
    <citation type="submission" date="2019-05" db="EMBL/GenBank/DDBJ databases">
        <title>Another draft genome of Portunus trituberculatus and its Hox gene families provides insights of decapod evolution.</title>
        <authorList>
            <person name="Jeong J.-H."/>
            <person name="Song I."/>
            <person name="Kim S."/>
            <person name="Choi T."/>
            <person name="Kim D."/>
            <person name="Ryu S."/>
            <person name="Kim W."/>
        </authorList>
    </citation>
    <scope>NUCLEOTIDE SEQUENCE [LARGE SCALE GENOMIC DNA]</scope>
    <source>
        <tissue evidence="2">Muscle</tissue>
    </source>
</reference>
<feature type="region of interest" description="Disordered" evidence="1">
    <location>
        <begin position="1"/>
        <end position="72"/>
    </location>
</feature>
<feature type="compositionally biased region" description="Polar residues" evidence="1">
    <location>
        <begin position="8"/>
        <end position="22"/>
    </location>
</feature>